<name>A0A2L1GRR3_9BACT</name>
<dbReference type="Proteomes" id="UP000239867">
    <property type="component" value="Chromosome"/>
</dbReference>
<protein>
    <recommendedName>
        <fullName evidence="5 6">Oligoribonuclease</fullName>
        <ecNumber evidence="6">3.1.-.-</ecNumber>
    </recommendedName>
</protein>
<dbReference type="InterPro" id="IPR036397">
    <property type="entry name" value="RNaseH_sf"/>
</dbReference>
<dbReference type="OrthoDB" id="9801329at2"/>
<proteinExistence type="inferred from homology"/>
<keyword evidence="6" id="KW-0963">Cytoplasm</keyword>
<sequence length="181" mass="20900">MDRDSNLVWMDLEMTGLKPETDVILEVATIVTDSDLNELAQGPIIAIHQTESVLAGMNDWCQRHHAASGLIERVRQSKVDCREAEVATLDFVRTWVNPGKSPLCGNTIWHDRCFLLARMPELEHWFHYRNIDVSALKELASRWRPDLPHFGKDHRHLALPDIRESIAELRYYREHLLVQAG</sequence>
<evidence type="ECO:0000256" key="2">
    <source>
        <dbReference type="ARBA" id="ARBA00022722"/>
    </source>
</evidence>
<comment type="similarity">
    <text evidence="1 6">Belongs to the oligoribonuclease family.</text>
</comment>
<keyword evidence="2 6" id="KW-0540">Nuclease</keyword>
<dbReference type="EC" id="3.1.-.-" evidence="6"/>
<keyword evidence="3 6" id="KW-0378">Hydrolase</keyword>
<evidence type="ECO:0000256" key="6">
    <source>
        <dbReference type="HAMAP-Rule" id="MF_00045"/>
    </source>
</evidence>
<dbReference type="CDD" id="cd06135">
    <property type="entry name" value="Orn"/>
    <property type="match status" value="1"/>
</dbReference>
<dbReference type="AlphaFoldDB" id="A0A2L1GRR3"/>
<dbReference type="HAMAP" id="MF_00045">
    <property type="entry name" value="Oligoribonuclease"/>
    <property type="match status" value="1"/>
</dbReference>
<comment type="subcellular location">
    <subcellularLocation>
        <location evidence="6">Cytoplasm</location>
    </subcellularLocation>
</comment>
<gene>
    <name evidence="6" type="primary">orn</name>
    <name evidence="8" type="ORF">CAY53_11420</name>
</gene>
<dbReference type="FunFam" id="3.30.420.10:FF:000003">
    <property type="entry name" value="Oligoribonuclease"/>
    <property type="match status" value="1"/>
</dbReference>
<dbReference type="InterPro" id="IPR013520">
    <property type="entry name" value="Ribonucl_H"/>
</dbReference>
<dbReference type="GO" id="GO:0003676">
    <property type="term" value="F:nucleic acid binding"/>
    <property type="evidence" value="ECO:0007669"/>
    <property type="project" value="InterPro"/>
</dbReference>
<feature type="active site" evidence="6">
    <location>
        <position position="128"/>
    </location>
</feature>
<keyword evidence="4 6" id="KW-0269">Exonuclease</keyword>
<dbReference type="GO" id="GO:0006259">
    <property type="term" value="P:DNA metabolic process"/>
    <property type="evidence" value="ECO:0007669"/>
    <property type="project" value="UniProtKB-ARBA"/>
</dbReference>
<evidence type="ECO:0000313" key="8">
    <source>
        <dbReference type="EMBL" id="AVD72346.1"/>
    </source>
</evidence>
<reference evidence="8 9" key="1">
    <citation type="journal article" date="2018" name="MBio">
        <title>Insights into the evolution of host association through the isolation and characterization of a novel human periodontal pathobiont, Desulfobulbus oralis.</title>
        <authorList>
            <person name="Cross K.L."/>
            <person name="Chirania P."/>
            <person name="Xiong W."/>
            <person name="Beall C.J."/>
            <person name="Elkins J.G."/>
            <person name="Giannone R.J."/>
            <person name="Griffen A.L."/>
            <person name="Guss A.M."/>
            <person name="Hettich R.L."/>
            <person name="Joshi S.S."/>
            <person name="Mokrzan E.M."/>
            <person name="Martin R.K."/>
            <person name="Zhulin I.B."/>
            <person name="Leys E.J."/>
            <person name="Podar M."/>
        </authorList>
    </citation>
    <scope>NUCLEOTIDE SEQUENCE [LARGE SCALE GENOMIC DNA]</scope>
    <source>
        <strain evidence="8 9">ORNL</strain>
    </source>
</reference>
<evidence type="ECO:0000256" key="4">
    <source>
        <dbReference type="ARBA" id="ARBA00022839"/>
    </source>
</evidence>
<comment type="function">
    <text evidence="6">3'-to-5' exoribonuclease specific for small oligoribonucleotides.</text>
</comment>
<evidence type="ECO:0000259" key="7">
    <source>
        <dbReference type="SMART" id="SM00479"/>
    </source>
</evidence>
<dbReference type="PANTHER" id="PTHR11046">
    <property type="entry name" value="OLIGORIBONUCLEASE, MITOCHONDRIAL"/>
    <property type="match status" value="1"/>
</dbReference>
<accession>A0A2L1GRR3</accession>
<dbReference type="SMART" id="SM00479">
    <property type="entry name" value="EXOIII"/>
    <property type="match status" value="1"/>
</dbReference>
<evidence type="ECO:0000313" key="9">
    <source>
        <dbReference type="Proteomes" id="UP000239867"/>
    </source>
</evidence>
<dbReference type="Pfam" id="PF00929">
    <property type="entry name" value="RNase_T"/>
    <property type="match status" value="1"/>
</dbReference>
<dbReference type="EMBL" id="CP021255">
    <property type="protein sequence ID" value="AVD72346.1"/>
    <property type="molecule type" value="Genomic_DNA"/>
</dbReference>
<feature type="domain" description="Exonuclease" evidence="7">
    <location>
        <begin position="6"/>
        <end position="178"/>
    </location>
</feature>
<dbReference type="NCBIfam" id="NF003765">
    <property type="entry name" value="PRK05359.1"/>
    <property type="match status" value="1"/>
</dbReference>
<keyword evidence="9" id="KW-1185">Reference proteome</keyword>
<dbReference type="InterPro" id="IPR012337">
    <property type="entry name" value="RNaseH-like_sf"/>
</dbReference>
<evidence type="ECO:0000256" key="5">
    <source>
        <dbReference type="ARBA" id="ARBA00070964"/>
    </source>
</evidence>
<evidence type="ECO:0000256" key="1">
    <source>
        <dbReference type="ARBA" id="ARBA00009921"/>
    </source>
</evidence>
<dbReference type="GO" id="GO:0000175">
    <property type="term" value="F:3'-5'-RNA exonuclease activity"/>
    <property type="evidence" value="ECO:0007669"/>
    <property type="project" value="InterPro"/>
</dbReference>
<dbReference type="KEGG" id="deo:CAY53_11420"/>
<evidence type="ECO:0000256" key="3">
    <source>
        <dbReference type="ARBA" id="ARBA00022801"/>
    </source>
</evidence>
<organism evidence="8 9">
    <name type="scientific">Desulfobulbus oralis</name>
    <dbReference type="NCBI Taxonomy" id="1986146"/>
    <lineage>
        <taxon>Bacteria</taxon>
        <taxon>Pseudomonadati</taxon>
        <taxon>Thermodesulfobacteriota</taxon>
        <taxon>Desulfobulbia</taxon>
        <taxon>Desulfobulbales</taxon>
        <taxon>Desulfobulbaceae</taxon>
        <taxon>Desulfobulbus</taxon>
    </lineage>
</organism>
<dbReference type="PANTHER" id="PTHR11046:SF0">
    <property type="entry name" value="OLIGORIBONUCLEASE, MITOCHONDRIAL"/>
    <property type="match status" value="1"/>
</dbReference>
<dbReference type="Gene3D" id="3.30.420.10">
    <property type="entry name" value="Ribonuclease H-like superfamily/Ribonuclease H"/>
    <property type="match status" value="1"/>
</dbReference>
<dbReference type="RefSeq" id="WP_104937554.1">
    <property type="nucleotide sequence ID" value="NZ_CP021255.1"/>
</dbReference>
<dbReference type="InterPro" id="IPR022894">
    <property type="entry name" value="Oligoribonuclease"/>
</dbReference>
<dbReference type="GO" id="GO:0005737">
    <property type="term" value="C:cytoplasm"/>
    <property type="evidence" value="ECO:0007669"/>
    <property type="project" value="UniProtKB-SubCell"/>
</dbReference>
<dbReference type="SUPFAM" id="SSF53098">
    <property type="entry name" value="Ribonuclease H-like"/>
    <property type="match status" value="1"/>
</dbReference>